<keyword evidence="10" id="KW-1185">Reference proteome</keyword>
<dbReference type="PROSITE" id="PS00211">
    <property type="entry name" value="ABC_TRANSPORTER_1"/>
    <property type="match status" value="1"/>
</dbReference>
<dbReference type="GO" id="GO:0005886">
    <property type="term" value="C:plasma membrane"/>
    <property type="evidence" value="ECO:0007669"/>
    <property type="project" value="UniProtKB-SubCell"/>
</dbReference>
<dbReference type="PROSITE" id="PS50893">
    <property type="entry name" value="ABC_TRANSPORTER_2"/>
    <property type="match status" value="1"/>
</dbReference>
<reference evidence="10" key="1">
    <citation type="submission" date="2020-07" db="EMBL/GenBank/DDBJ databases">
        <title>Complete genome sequencing of Clostridia bacterium strain 12CBH8.</title>
        <authorList>
            <person name="Sakamoto M."/>
            <person name="Murakami T."/>
            <person name="Mori H."/>
        </authorList>
    </citation>
    <scope>NUCLEOTIDE SEQUENCE [LARGE SCALE GENOMIC DNA]</scope>
    <source>
        <strain evidence="10">12CBH8</strain>
    </source>
</reference>
<keyword evidence="6 9" id="KW-0067">ATP-binding</keyword>
<evidence type="ECO:0000256" key="5">
    <source>
        <dbReference type="ARBA" id="ARBA00022741"/>
    </source>
</evidence>
<dbReference type="AlphaFoldDB" id="A0A7I8D1S7"/>
<keyword evidence="7" id="KW-0472">Membrane</keyword>
<evidence type="ECO:0000313" key="9">
    <source>
        <dbReference type="EMBL" id="BCI59652.1"/>
    </source>
</evidence>
<dbReference type="RefSeq" id="WP_191229428.1">
    <property type="nucleotide sequence ID" value="NZ_AP023321.1"/>
</dbReference>
<evidence type="ECO:0000256" key="3">
    <source>
        <dbReference type="ARBA" id="ARBA00022448"/>
    </source>
</evidence>
<dbReference type="Pfam" id="PF00005">
    <property type="entry name" value="ABC_tran"/>
    <property type="match status" value="1"/>
</dbReference>
<keyword evidence="3" id="KW-0813">Transport</keyword>
<dbReference type="GO" id="GO:0016887">
    <property type="term" value="F:ATP hydrolysis activity"/>
    <property type="evidence" value="ECO:0007669"/>
    <property type="project" value="InterPro"/>
</dbReference>
<comment type="similarity">
    <text evidence="2">Belongs to the ABC transporter superfamily.</text>
</comment>
<evidence type="ECO:0000256" key="4">
    <source>
        <dbReference type="ARBA" id="ARBA00022475"/>
    </source>
</evidence>
<dbReference type="EMBL" id="AP023321">
    <property type="protein sequence ID" value="BCI59652.1"/>
    <property type="molecule type" value="Genomic_DNA"/>
</dbReference>
<dbReference type="Proteomes" id="UP000593890">
    <property type="component" value="Chromosome"/>
</dbReference>
<dbReference type="InterPro" id="IPR017871">
    <property type="entry name" value="ABC_transporter-like_CS"/>
</dbReference>
<dbReference type="InterPro" id="IPR003439">
    <property type="entry name" value="ABC_transporter-like_ATP-bd"/>
</dbReference>
<evidence type="ECO:0000313" key="10">
    <source>
        <dbReference type="Proteomes" id="UP000593890"/>
    </source>
</evidence>
<feature type="domain" description="ABC transporter" evidence="8">
    <location>
        <begin position="2"/>
        <end position="247"/>
    </location>
</feature>
<dbReference type="Gene3D" id="3.40.50.300">
    <property type="entry name" value="P-loop containing nucleotide triphosphate hydrolases"/>
    <property type="match status" value="1"/>
</dbReference>
<keyword evidence="4" id="KW-1003">Cell membrane</keyword>
<evidence type="ECO:0000256" key="1">
    <source>
        <dbReference type="ARBA" id="ARBA00004202"/>
    </source>
</evidence>
<proteinExistence type="inferred from homology"/>
<name>A0A7I8D1S7_9FIRM</name>
<dbReference type="PANTHER" id="PTHR43297">
    <property type="entry name" value="OLIGOPEPTIDE TRANSPORT ATP-BINDING PROTEIN APPD"/>
    <property type="match status" value="1"/>
</dbReference>
<evidence type="ECO:0000256" key="2">
    <source>
        <dbReference type="ARBA" id="ARBA00005417"/>
    </source>
</evidence>
<dbReference type="GO" id="GO:0005524">
    <property type="term" value="F:ATP binding"/>
    <property type="evidence" value="ECO:0007669"/>
    <property type="project" value="UniProtKB-KW"/>
</dbReference>
<dbReference type="InterPro" id="IPR027417">
    <property type="entry name" value="P-loop_NTPase"/>
</dbReference>
<organism evidence="9 10">
    <name type="scientific">Solibaculum mannosilyticum</name>
    <dbReference type="NCBI Taxonomy" id="2780922"/>
    <lineage>
        <taxon>Bacteria</taxon>
        <taxon>Bacillati</taxon>
        <taxon>Bacillota</taxon>
        <taxon>Clostridia</taxon>
        <taxon>Eubacteriales</taxon>
        <taxon>Oscillospiraceae</taxon>
        <taxon>Solibaculum</taxon>
    </lineage>
</organism>
<gene>
    <name evidence="9" type="ORF">C12CBH8_02910</name>
</gene>
<dbReference type="PANTHER" id="PTHR43297:SF2">
    <property type="entry name" value="DIPEPTIDE TRANSPORT ATP-BINDING PROTEIN DPPD"/>
    <property type="match status" value="1"/>
</dbReference>
<dbReference type="KEGG" id="sman:C12CBH8_02910"/>
<accession>A0A7I8D1S7</accession>
<sequence length="267" mass="29350">MMEVKDLTARTRKGKLLLDHVSFTLEPGGCTGLTGASGSGKTTLLKALLGVSDSDVAICGGQFLLDGKDLLQQTEKVRRELCGTTLGFIPQNPMTAFNLHVSVGAQMAETFRKRLHIEKRAAQKLSMEALKKVHLTDSERVYRAYPGQLSGGMLQRVTMAILLGLSPRYIFADEPTSALDEDNKSYLTQELARMKQQSAILFVSHDDTAIRTLCDELLVMQNGTIAERGTTSNLVASPQEEWTKEFVRLASTEEGGGWTWNKSPLPM</sequence>
<comment type="subcellular location">
    <subcellularLocation>
        <location evidence="1">Cell membrane</location>
        <topology evidence="1">Peripheral membrane protein</topology>
    </subcellularLocation>
</comment>
<dbReference type="SMART" id="SM00382">
    <property type="entry name" value="AAA"/>
    <property type="match status" value="1"/>
</dbReference>
<dbReference type="InterPro" id="IPR003593">
    <property type="entry name" value="AAA+_ATPase"/>
</dbReference>
<evidence type="ECO:0000259" key="8">
    <source>
        <dbReference type="PROSITE" id="PS50893"/>
    </source>
</evidence>
<keyword evidence="5" id="KW-0547">Nucleotide-binding</keyword>
<evidence type="ECO:0000256" key="6">
    <source>
        <dbReference type="ARBA" id="ARBA00022840"/>
    </source>
</evidence>
<dbReference type="SUPFAM" id="SSF52540">
    <property type="entry name" value="P-loop containing nucleoside triphosphate hydrolases"/>
    <property type="match status" value="1"/>
</dbReference>
<dbReference type="InterPro" id="IPR050388">
    <property type="entry name" value="ABC_Ni/Peptide_Import"/>
</dbReference>
<dbReference type="CDD" id="cd03257">
    <property type="entry name" value="ABC_NikE_OppD_transporters"/>
    <property type="match status" value="1"/>
</dbReference>
<evidence type="ECO:0000256" key="7">
    <source>
        <dbReference type="ARBA" id="ARBA00023136"/>
    </source>
</evidence>
<protein>
    <submittedName>
        <fullName evidence="9">ABC transporter ATP-binding protein</fullName>
    </submittedName>
</protein>